<proteinExistence type="predicted"/>
<accession>A0AAN8XBM2</accession>
<organism evidence="2 3">
    <name type="scientific">Halocaridina rubra</name>
    <name type="common">Hawaiian red shrimp</name>
    <dbReference type="NCBI Taxonomy" id="373956"/>
    <lineage>
        <taxon>Eukaryota</taxon>
        <taxon>Metazoa</taxon>
        <taxon>Ecdysozoa</taxon>
        <taxon>Arthropoda</taxon>
        <taxon>Crustacea</taxon>
        <taxon>Multicrustacea</taxon>
        <taxon>Malacostraca</taxon>
        <taxon>Eumalacostraca</taxon>
        <taxon>Eucarida</taxon>
        <taxon>Decapoda</taxon>
        <taxon>Pleocyemata</taxon>
        <taxon>Caridea</taxon>
        <taxon>Atyoidea</taxon>
        <taxon>Atyidae</taxon>
        <taxon>Halocaridina</taxon>
    </lineage>
</organism>
<feature type="non-terminal residue" evidence="2">
    <location>
        <position position="1"/>
    </location>
</feature>
<keyword evidence="3" id="KW-1185">Reference proteome</keyword>
<gene>
    <name evidence="2" type="ORF">SK128_014586</name>
</gene>
<evidence type="ECO:0000256" key="1">
    <source>
        <dbReference type="SAM" id="MobiDB-lite"/>
    </source>
</evidence>
<reference evidence="2 3" key="1">
    <citation type="submission" date="2023-11" db="EMBL/GenBank/DDBJ databases">
        <title>Halocaridina rubra genome assembly.</title>
        <authorList>
            <person name="Smith C."/>
        </authorList>
    </citation>
    <scope>NUCLEOTIDE SEQUENCE [LARGE SCALE GENOMIC DNA]</scope>
    <source>
        <strain evidence="2">EP-1</strain>
        <tissue evidence="2">Whole</tissue>
    </source>
</reference>
<dbReference type="EMBL" id="JAXCGZ010008737">
    <property type="protein sequence ID" value="KAK7077473.1"/>
    <property type="molecule type" value="Genomic_DNA"/>
</dbReference>
<dbReference type="AlphaFoldDB" id="A0AAN8XBM2"/>
<evidence type="ECO:0000313" key="3">
    <source>
        <dbReference type="Proteomes" id="UP001381693"/>
    </source>
</evidence>
<comment type="caution">
    <text evidence="2">The sequence shown here is derived from an EMBL/GenBank/DDBJ whole genome shotgun (WGS) entry which is preliminary data.</text>
</comment>
<evidence type="ECO:0000313" key="2">
    <source>
        <dbReference type="EMBL" id="KAK7077473.1"/>
    </source>
</evidence>
<feature type="region of interest" description="Disordered" evidence="1">
    <location>
        <begin position="20"/>
        <end position="86"/>
    </location>
</feature>
<protein>
    <submittedName>
        <fullName evidence="2">Uncharacterized protein</fullName>
    </submittedName>
</protein>
<sequence length="145" mass="15539">ESPGMPNGSALPAFSSMNSLEVSGPILPSSPALNSSIKNSISVPGTPLSTHSQLSMKPSNSFTNLQEYPSTTIALTPHGDNPKTSVNYPLTNNLSENSIEDNGEARVLGNPNVIPNMGRHMSLDYKENNLDNEGAWTHRRESSFS</sequence>
<name>A0AAN8XBM2_HALRR</name>
<dbReference type="Proteomes" id="UP001381693">
    <property type="component" value="Unassembled WGS sequence"/>
</dbReference>
<feature type="compositionally biased region" description="Polar residues" evidence="1">
    <location>
        <begin position="31"/>
        <end position="74"/>
    </location>
</feature>